<dbReference type="PANTHER" id="PTHR35006:SF3">
    <property type="entry name" value="GLYOXALASE FAMILY PROTEIN (AFU_ORTHOLOGUE AFUA_3G06020)"/>
    <property type="match status" value="1"/>
</dbReference>
<evidence type="ECO:0000256" key="1">
    <source>
        <dbReference type="SAM" id="MobiDB-lite"/>
    </source>
</evidence>
<feature type="compositionally biased region" description="Basic and acidic residues" evidence="1">
    <location>
        <begin position="646"/>
        <end position="665"/>
    </location>
</feature>
<feature type="region of interest" description="Disordered" evidence="1">
    <location>
        <begin position="804"/>
        <end position="825"/>
    </location>
</feature>
<feature type="compositionally biased region" description="Polar residues" evidence="1">
    <location>
        <begin position="205"/>
        <end position="214"/>
    </location>
</feature>
<sequence length="825" mass="91419">MTVPFVEVSHLASSSSFYSAVLQIVGLRFLNESRDPSSSVGTVTYGLTAGVTKTGGKHRQALTDGRGEEIKGPQPVLQIREVSRPFDPVRNSTVVIAVPSPGQVVDFHETALTANPWLAVQTDGDPIYPGGPSPKPRLGIDGGETPRRATVRDLDGNTIQVVYRQPTCPRDYYGRVVEWTYDGGATHSTYITTTTTTRKTHTRNRSLSQPQLQPVASARSSSSSIDGLPPFQPRQSPAKHGPNTVTAAEMAQRAAAQPEKEDEPVSVSPRQSSNNNGLSTTTVVGAILGVAAAGAALTYGFASHAAKERERKPRQEYDAQAPQLPRRSTFPEKAPTHKLHTDDRRPVYGDYPPNASHYPPHPSQFPPNASQYPPNPSQFPPNASQYPPNPSQFPPNASQYPPKALPYRGHGGFPTPDVYPEGYPFQQNMQNDYAPRKMSHHNSYPPRNLGYTEEDSSEDSPDEPPPRKIQYLTQEPYNEENPWASDPRARSRSRSRTRSVAKSTARSVAAKSAAPSTRTVTKSTARSIAASRARSPSEAPDEGYETTRSRRPSRQPEDAYDYVETRSRHTSRARDDDFEPRSRRTSRPPPSDVYDRRSRRSSRPPHEEGFERSRRSSRPPVTEKPRNMRARSEAGVSRSKSVVLADDLRSEAPSSRKYDDRDRQSHAGSRPPKSSRSVVRGHRPTYDDERTYVSTRSRPSSRAPRRSSRAEMEDDIMEAPEVPEVPDAPEIPLDPNIYDGPDDMMPRSQARSRYDTRRASGPEYQHMGFPGMPPQSYISARDVNLPMSGVGSSHADWDDDMVSVAPSDSISCVGMKPSRRSRKIR</sequence>
<feature type="compositionally biased region" description="Basic and acidic residues" evidence="1">
    <location>
        <begin position="563"/>
        <end position="582"/>
    </location>
</feature>
<comment type="caution">
    <text evidence="2">The sequence shown here is derived from an EMBL/GenBank/DDBJ whole genome shotgun (WGS) entry which is preliminary data.</text>
</comment>
<name>A0A090MB28_9HYPO</name>
<dbReference type="EMBL" id="CBMI010000881">
    <property type="protein sequence ID" value="CEG04318.1"/>
    <property type="molecule type" value="Genomic_DNA"/>
</dbReference>
<dbReference type="AlphaFoldDB" id="A0A090MB28"/>
<evidence type="ECO:0000313" key="2">
    <source>
        <dbReference type="EMBL" id="CEG04318.1"/>
    </source>
</evidence>
<feature type="region of interest" description="Disordered" evidence="1">
    <location>
        <begin position="192"/>
        <end position="278"/>
    </location>
</feature>
<dbReference type="InterPro" id="IPR029068">
    <property type="entry name" value="Glyas_Bleomycin-R_OHBP_Dase"/>
</dbReference>
<feature type="compositionally biased region" description="Low complexity" evidence="1">
    <location>
        <begin position="669"/>
        <end position="678"/>
    </location>
</feature>
<protein>
    <submittedName>
        <fullName evidence="2">WGS project CBMI000000000 data, contig CS3069_c000883</fullName>
    </submittedName>
</protein>
<proteinExistence type="predicted"/>
<feature type="compositionally biased region" description="Basic residues" evidence="1">
    <location>
        <begin position="490"/>
        <end position="499"/>
    </location>
</feature>
<dbReference type="Gene3D" id="3.10.180.10">
    <property type="entry name" value="2,3-Dihydroxybiphenyl 1,2-Dioxygenase, domain 1"/>
    <property type="match status" value="1"/>
</dbReference>
<feature type="compositionally biased region" description="Low complexity" evidence="1">
    <location>
        <begin position="247"/>
        <end position="256"/>
    </location>
</feature>
<organism evidence="2">
    <name type="scientific">Fusarium clavum</name>
    <dbReference type="NCBI Taxonomy" id="2594811"/>
    <lineage>
        <taxon>Eukaryota</taxon>
        <taxon>Fungi</taxon>
        <taxon>Dikarya</taxon>
        <taxon>Ascomycota</taxon>
        <taxon>Pezizomycotina</taxon>
        <taxon>Sordariomycetes</taxon>
        <taxon>Hypocreomycetidae</taxon>
        <taxon>Hypocreales</taxon>
        <taxon>Nectriaceae</taxon>
        <taxon>Fusarium</taxon>
        <taxon>Fusarium incarnatum-equiseti species complex</taxon>
    </lineage>
</organism>
<feature type="compositionally biased region" description="Low complexity" evidence="1">
    <location>
        <begin position="523"/>
        <end position="538"/>
    </location>
</feature>
<feature type="region of interest" description="Disordered" evidence="1">
    <location>
        <begin position="306"/>
        <end position="775"/>
    </location>
</feature>
<dbReference type="PANTHER" id="PTHR35006">
    <property type="entry name" value="GLYOXALASE FAMILY PROTEIN (AFU_ORTHOLOGUE AFUA_5G14830)"/>
    <property type="match status" value="1"/>
</dbReference>
<feature type="compositionally biased region" description="Basic and acidic residues" evidence="1">
    <location>
        <begin position="306"/>
        <end position="317"/>
    </location>
</feature>
<feature type="compositionally biased region" description="Polar residues" evidence="1">
    <location>
        <begin position="268"/>
        <end position="278"/>
    </location>
</feature>
<feature type="compositionally biased region" description="Basic and acidic residues" evidence="1">
    <location>
        <begin position="604"/>
        <end position="614"/>
    </location>
</feature>
<feature type="compositionally biased region" description="Acidic residues" evidence="1">
    <location>
        <begin position="452"/>
        <end position="462"/>
    </location>
</feature>
<reference evidence="2" key="1">
    <citation type="submission" date="2013-05" db="EMBL/GenBank/DDBJ databases">
        <title>Draft genome sequences of six wheat associated Fusarium spp. isolates.</title>
        <authorList>
            <person name="Moolhuijzen P.M."/>
            <person name="Manners J.M."/>
            <person name="Wilcox S."/>
            <person name="Bellgard M.I."/>
            <person name="Gardiner D.M."/>
        </authorList>
    </citation>
    <scope>NUCLEOTIDE SEQUENCE</scope>
    <source>
        <strain evidence="2">CS3069</strain>
    </source>
</reference>
<feature type="compositionally biased region" description="Basic and acidic residues" evidence="1">
    <location>
        <begin position="621"/>
        <end position="632"/>
    </location>
</feature>
<accession>A0A090MB28</accession>
<gene>
    <name evidence="2" type="ORF">BN850_0041710</name>
</gene>